<dbReference type="KEGG" id="gfl:GRFL_2797"/>
<evidence type="ECO:0000313" key="1">
    <source>
        <dbReference type="EMBL" id="APU69521.1"/>
    </source>
</evidence>
<gene>
    <name evidence="1" type="ORF">GRFL_2797</name>
</gene>
<name>A0A1L7I7D8_9FLAO</name>
<organism evidence="1 2">
    <name type="scientific">Christiangramia flava JLT2011</name>
    <dbReference type="NCBI Taxonomy" id="1229726"/>
    <lineage>
        <taxon>Bacteria</taxon>
        <taxon>Pseudomonadati</taxon>
        <taxon>Bacteroidota</taxon>
        <taxon>Flavobacteriia</taxon>
        <taxon>Flavobacteriales</taxon>
        <taxon>Flavobacteriaceae</taxon>
        <taxon>Christiangramia</taxon>
    </lineage>
</organism>
<dbReference type="Proteomes" id="UP000186230">
    <property type="component" value="Chromosome"/>
</dbReference>
<dbReference type="EMBL" id="CP016359">
    <property type="protein sequence ID" value="APU69521.1"/>
    <property type="molecule type" value="Genomic_DNA"/>
</dbReference>
<dbReference type="OrthoDB" id="1443445at2"/>
<proteinExistence type="predicted"/>
<dbReference type="AlphaFoldDB" id="A0A1L7I7D8"/>
<evidence type="ECO:0000313" key="2">
    <source>
        <dbReference type="Proteomes" id="UP000186230"/>
    </source>
</evidence>
<reference evidence="1 2" key="1">
    <citation type="submission" date="2016-07" db="EMBL/GenBank/DDBJ databases">
        <title>Multi-omics approach to identify versatile polysaccharide utilization systems of a marine flavobacterium Gramella flava.</title>
        <authorList>
            <person name="Tang K."/>
        </authorList>
    </citation>
    <scope>NUCLEOTIDE SEQUENCE [LARGE SCALE GENOMIC DNA]</scope>
    <source>
        <strain evidence="1 2">JLT2011</strain>
    </source>
</reference>
<keyword evidence="2" id="KW-1185">Reference proteome</keyword>
<accession>A0A1L7I7D8</accession>
<dbReference type="STRING" id="1229726.GRFL_2797"/>
<sequence length="103" mass="12154">MEKEIIGIWHLEKSPEDKYVFSSDGSMKHFIGDSLIKTTKYRIVKTCNEEERPENEFFLKETDENAYVNCYYIDAVNYDHNGLMTLMTQSRGNILVFKKEESK</sequence>
<protein>
    <submittedName>
        <fullName evidence="1">Uncharacterized protein</fullName>
    </submittedName>
</protein>
<dbReference type="RefSeq" id="WP_139839250.1">
    <property type="nucleotide sequence ID" value="NZ_AMRU01000015.1"/>
</dbReference>